<evidence type="ECO:0000256" key="10">
    <source>
        <dbReference type="SAM" id="SignalP"/>
    </source>
</evidence>
<name>A0A1G5NAH7_9PSED</name>
<dbReference type="Pfam" id="PF02264">
    <property type="entry name" value="LamB"/>
    <property type="match status" value="1"/>
</dbReference>
<dbReference type="STRING" id="237610.BJP27_08985"/>
<evidence type="ECO:0000256" key="3">
    <source>
        <dbReference type="ARBA" id="ARBA00022448"/>
    </source>
</evidence>
<gene>
    <name evidence="11" type="ORF">SAMN05216279_10577</name>
</gene>
<dbReference type="InterPro" id="IPR036998">
    <property type="entry name" value="Porin_LamB_sf"/>
</dbReference>
<evidence type="ECO:0000313" key="12">
    <source>
        <dbReference type="Proteomes" id="UP000183046"/>
    </source>
</evidence>
<feature type="signal peptide" evidence="10">
    <location>
        <begin position="1"/>
        <end position="29"/>
    </location>
</feature>
<dbReference type="SUPFAM" id="SSF56935">
    <property type="entry name" value="Porins"/>
    <property type="match status" value="1"/>
</dbReference>
<dbReference type="GO" id="GO:0009279">
    <property type="term" value="C:cell outer membrane"/>
    <property type="evidence" value="ECO:0007669"/>
    <property type="project" value="UniProtKB-SubCell"/>
</dbReference>
<dbReference type="Gene3D" id="2.40.170.10">
    <property type="entry name" value="Porin, LamB type"/>
    <property type="match status" value="1"/>
</dbReference>
<protein>
    <submittedName>
        <fullName evidence="11">Maltoporin</fullName>
    </submittedName>
</protein>
<keyword evidence="3" id="KW-0813">Transport</keyword>
<dbReference type="PANTHER" id="PTHR38762">
    <property type="entry name" value="CRYPTIC OUTER MEMBRANE PORIN BGLH-RELATED"/>
    <property type="match status" value="1"/>
</dbReference>
<comment type="subcellular location">
    <subcellularLocation>
        <location evidence="1">Cell outer membrane</location>
        <topology evidence="1">Multi-pass membrane protein</topology>
    </subcellularLocation>
</comment>
<reference evidence="12" key="1">
    <citation type="submission" date="2016-10" db="EMBL/GenBank/DDBJ databases">
        <authorList>
            <person name="de Groot N.N."/>
        </authorList>
    </citation>
    <scope>NUCLEOTIDE SEQUENCE [LARGE SCALE GENOMIC DNA]</scope>
    <source>
        <strain evidence="12">DSM 15758</strain>
    </source>
</reference>
<dbReference type="AlphaFoldDB" id="A0A1G5NAH7"/>
<dbReference type="GO" id="GO:0006811">
    <property type="term" value="P:monoatomic ion transport"/>
    <property type="evidence" value="ECO:0007669"/>
    <property type="project" value="UniProtKB-KW"/>
</dbReference>
<keyword evidence="9" id="KW-0998">Cell outer membrane</keyword>
<evidence type="ECO:0000256" key="5">
    <source>
        <dbReference type="ARBA" id="ARBA00022692"/>
    </source>
</evidence>
<feature type="chain" id="PRO_5010363734" evidence="10">
    <location>
        <begin position="30"/>
        <end position="414"/>
    </location>
</feature>
<dbReference type="InterPro" id="IPR050286">
    <property type="entry name" value="G_neg_Bact_CarbUptk_Porin"/>
</dbReference>
<organism evidence="11 12">
    <name type="scientific">Pseudomonas oryzihabitans</name>
    <dbReference type="NCBI Taxonomy" id="47885"/>
    <lineage>
        <taxon>Bacteria</taxon>
        <taxon>Pseudomonadati</taxon>
        <taxon>Pseudomonadota</taxon>
        <taxon>Gammaproteobacteria</taxon>
        <taxon>Pseudomonadales</taxon>
        <taxon>Pseudomonadaceae</taxon>
        <taxon>Pseudomonas</taxon>
    </lineage>
</organism>
<dbReference type="Proteomes" id="UP000183046">
    <property type="component" value="Unassembled WGS sequence"/>
</dbReference>
<evidence type="ECO:0000256" key="6">
    <source>
        <dbReference type="ARBA" id="ARBA00023065"/>
    </source>
</evidence>
<dbReference type="GO" id="GO:0015144">
    <property type="term" value="F:carbohydrate transmembrane transporter activity"/>
    <property type="evidence" value="ECO:0007669"/>
    <property type="project" value="TreeGrafter"/>
</dbReference>
<keyword evidence="10" id="KW-0732">Signal</keyword>
<evidence type="ECO:0000256" key="7">
    <source>
        <dbReference type="ARBA" id="ARBA00023114"/>
    </source>
</evidence>
<accession>A0A1G5NAH7</accession>
<keyword evidence="6" id="KW-0406">Ion transport</keyword>
<comment type="caution">
    <text evidence="11">The sequence shown here is derived from an EMBL/GenBank/DDBJ whole genome shotgun (WGS) entry which is preliminary data.</text>
</comment>
<dbReference type="GO" id="GO:0015774">
    <property type="term" value="P:polysaccharide transport"/>
    <property type="evidence" value="ECO:0007669"/>
    <property type="project" value="TreeGrafter"/>
</dbReference>
<comment type="similarity">
    <text evidence="2">Belongs to the porin LamB (TC 1.B.3) family.</text>
</comment>
<keyword evidence="5" id="KW-0812">Transmembrane</keyword>
<evidence type="ECO:0000256" key="2">
    <source>
        <dbReference type="ARBA" id="ARBA00007055"/>
    </source>
</evidence>
<keyword evidence="8" id="KW-0472">Membrane</keyword>
<proteinExistence type="inferred from homology"/>
<evidence type="ECO:0000256" key="9">
    <source>
        <dbReference type="ARBA" id="ARBA00023237"/>
    </source>
</evidence>
<keyword evidence="7" id="KW-0626">Porin</keyword>
<sequence length="414" mass="45648">MNKKKAMPLARVSVASLMSTLLLIPAANALETTGYFRTGLGDSSGSDSMRCFKLQGAQSKYRLGNECEQYGELALKQNVFNLDDGSAIGVYGMGSFFNRYDRTPTFNGDNGEIRAVQAYAYWNNIAALNGGNLWAGRRYYKRNDIHISDFFYWNQSATGGGIEDVNIGGLKYSLAFSRKDNQNQKDFQNRIDFNVAGFNTNPNGSLEIGVSYLDKPSNQPNANSGVAVTLQHKQANFMGWGGVNTFAVQRGQGPGTALGSTGDPTLSSADVSYRVVDYFDWQISRYWGGQIAAVYQKDERPNGNDLRWTSLGGRLVYGISDQFKFSTELGHDQVQAPGGTRKLTKLTLAPTWSPKGPEFKSRPEFRLFYTYAAWNRAAQQAADEFDAGSALSSTGTFGNDLHGSNVGFQIEQWW</sequence>
<dbReference type="eggNOG" id="COG4580">
    <property type="taxonomic scope" value="Bacteria"/>
</dbReference>
<dbReference type="GO" id="GO:0015288">
    <property type="term" value="F:porin activity"/>
    <property type="evidence" value="ECO:0007669"/>
    <property type="project" value="UniProtKB-KW"/>
</dbReference>
<keyword evidence="4" id="KW-1134">Transmembrane beta strand</keyword>
<dbReference type="PANTHER" id="PTHR38762:SF1">
    <property type="entry name" value="CRYPTIC OUTER MEMBRANE PORIN BGLH-RELATED"/>
    <property type="match status" value="1"/>
</dbReference>
<evidence type="ECO:0000256" key="1">
    <source>
        <dbReference type="ARBA" id="ARBA00004571"/>
    </source>
</evidence>
<dbReference type="InterPro" id="IPR003192">
    <property type="entry name" value="Porin_LamB"/>
</dbReference>
<dbReference type="GO" id="GO:0046930">
    <property type="term" value="C:pore complex"/>
    <property type="evidence" value="ECO:0007669"/>
    <property type="project" value="UniProtKB-KW"/>
</dbReference>
<evidence type="ECO:0000256" key="4">
    <source>
        <dbReference type="ARBA" id="ARBA00022452"/>
    </source>
</evidence>
<dbReference type="EMBL" id="FMWB01000005">
    <property type="protein sequence ID" value="SCZ34396.1"/>
    <property type="molecule type" value="Genomic_DNA"/>
</dbReference>
<evidence type="ECO:0000256" key="8">
    <source>
        <dbReference type="ARBA" id="ARBA00023136"/>
    </source>
</evidence>
<evidence type="ECO:0000313" key="11">
    <source>
        <dbReference type="EMBL" id="SCZ34396.1"/>
    </source>
</evidence>
<dbReference type="CDD" id="cd01346">
    <property type="entry name" value="Maltoporin-like"/>
    <property type="match status" value="1"/>
</dbReference>